<evidence type="ECO:0000313" key="3">
    <source>
        <dbReference type="EMBL" id="TDN45439.1"/>
    </source>
</evidence>
<organism evidence="3 4">
    <name type="scientific">Curtobacterium flaccumfaciens</name>
    <dbReference type="NCBI Taxonomy" id="2035"/>
    <lineage>
        <taxon>Bacteria</taxon>
        <taxon>Bacillati</taxon>
        <taxon>Actinomycetota</taxon>
        <taxon>Actinomycetes</taxon>
        <taxon>Micrococcales</taxon>
        <taxon>Microbacteriaceae</taxon>
        <taxon>Curtobacterium</taxon>
    </lineage>
</organism>
<comment type="caution">
    <text evidence="3">The sequence shown here is derived from an EMBL/GenBank/DDBJ whole genome shotgun (WGS) entry which is preliminary data.</text>
</comment>
<dbReference type="Pfam" id="PF17765">
    <property type="entry name" value="MLTR_LBD"/>
    <property type="match status" value="1"/>
</dbReference>
<accession>A0A4R6DMA7</accession>
<dbReference type="PANTHER" id="PTHR35010">
    <property type="entry name" value="BLL4672 PROTEIN-RELATED"/>
    <property type="match status" value="1"/>
</dbReference>
<dbReference type="SMART" id="SM00530">
    <property type="entry name" value="HTH_XRE"/>
    <property type="match status" value="1"/>
</dbReference>
<dbReference type="InterPro" id="IPR010982">
    <property type="entry name" value="Lambda_DNA-bd_dom_sf"/>
</dbReference>
<dbReference type="GO" id="GO:0003677">
    <property type="term" value="F:DNA binding"/>
    <property type="evidence" value="ECO:0007669"/>
    <property type="project" value="InterPro"/>
</dbReference>
<reference evidence="3 4" key="1">
    <citation type="submission" date="2019-03" db="EMBL/GenBank/DDBJ databases">
        <title>Genomic analyses of the natural microbiome of Caenorhabditis elegans.</title>
        <authorList>
            <person name="Samuel B."/>
        </authorList>
    </citation>
    <scope>NUCLEOTIDE SEQUENCE [LARGE SCALE GENOMIC DNA]</scope>
    <source>
        <strain evidence="3 4">JUb65</strain>
    </source>
</reference>
<dbReference type="Gene3D" id="3.30.450.180">
    <property type="match status" value="1"/>
</dbReference>
<dbReference type="RefSeq" id="WP_133519230.1">
    <property type="nucleotide sequence ID" value="NZ_SNVW01000003.1"/>
</dbReference>
<dbReference type="AlphaFoldDB" id="A0A4R6DMA7"/>
<evidence type="ECO:0000256" key="1">
    <source>
        <dbReference type="SAM" id="MobiDB-lite"/>
    </source>
</evidence>
<dbReference type="Pfam" id="PF13560">
    <property type="entry name" value="HTH_31"/>
    <property type="match status" value="1"/>
</dbReference>
<dbReference type="PROSITE" id="PS50943">
    <property type="entry name" value="HTH_CROC1"/>
    <property type="match status" value="1"/>
</dbReference>
<dbReference type="Gene3D" id="1.10.260.40">
    <property type="entry name" value="lambda repressor-like DNA-binding domains"/>
    <property type="match status" value="1"/>
</dbReference>
<dbReference type="InterPro" id="IPR041413">
    <property type="entry name" value="MLTR_LBD"/>
</dbReference>
<dbReference type="OrthoDB" id="3518652at2"/>
<dbReference type="SUPFAM" id="SSF47413">
    <property type="entry name" value="lambda repressor-like DNA-binding domains"/>
    <property type="match status" value="1"/>
</dbReference>
<feature type="domain" description="HTH cro/C1-type" evidence="2">
    <location>
        <begin position="39"/>
        <end position="86"/>
    </location>
</feature>
<evidence type="ECO:0000313" key="4">
    <source>
        <dbReference type="Proteomes" id="UP000295764"/>
    </source>
</evidence>
<gene>
    <name evidence="3" type="ORF">EDF64_103363</name>
</gene>
<dbReference type="InterPro" id="IPR001387">
    <property type="entry name" value="Cro/C1-type_HTH"/>
</dbReference>
<dbReference type="PANTHER" id="PTHR35010:SF2">
    <property type="entry name" value="BLL4672 PROTEIN"/>
    <property type="match status" value="1"/>
</dbReference>
<dbReference type="CDD" id="cd00093">
    <property type="entry name" value="HTH_XRE"/>
    <property type="match status" value="1"/>
</dbReference>
<dbReference type="EMBL" id="SNVW01000003">
    <property type="protein sequence ID" value="TDN45439.1"/>
    <property type="molecule type" value="Genomic_DNA"/>
</dbReference>
<name>A0A4R6DMA7_9MICO</name>
<evidence type="ECO:0000259" key="2">
    <source>
        <dbReference type="PROSITE" id="PS50943"/>
    </source>
</evidence>
<sequence length="305" mass="33722">MGIDVRNEIRDFLSSRRARLTPEQVGMPSFGGGIRRVPGLRRHEVAMLAGVSVDYYTRLERGSLKGVSDSVLDGLASALQLDEDERVHLWDLARLANAGVKVMHRNVPTRVRPGVQRLLDAITGAPAWVRNERGDVVATNELGHALYSPMFAGPGRPVNTARFTFLDPAAKEFFPDWAQTARDAVAILRAAAVSNPCEPGLVTLVGELSTRSEEFRTWWAAHDVRMHRTGKKRIMHPIVGELRLDYEALDLVADPGLVMFSYSAEPGSESERSLSLLGSWAATERAEHDAERTRSDAERQSESVD</sequence>
<proteinExistence type="predicted"/>
<dbReference type="Proteomes" id="UP000295764">
    <property type="component" value="Unassembled WGS sequence"/>
</dbReference>
<feature type="region of interest" description="Disordered" evidence="1">
    <location>
        <begin position="284"/>
        <end position="305"/>
    </location>
</feature>
<protein>
    <submittedName>
        <fullName evidence="3">Helix-turn-helix protein</fullName>
    </submittedName>
</protein>